<organism evidence="6 7">
    <name type="scientific">Proteobacteria bacterium 228</name>
    <dbReference type="NCBI Taxonomy" id="2083153"/>
    <lineage>
        <taxon>Bacteria</taxon>
        <taxon>Pseudomonadati</taxon>
        <taxon>Pseudomonadota</taxon>
    </lineage>
</organism>
<dbReference type="EMBL" id="PRLP01000040">
    <property type="protein sequence ID" value="PPC76844.1"/>
    <property type="molecule type" value="Genomic_DNA"/>
</dbReference>
<dbReference type="SUPFAM" id="SSF53822">
    <property type="entry name" value="Periplasmic binding protein-like I"/>
    <property type="match status" value="1"/>
</dbReference>
<protein>
    <submittedName>
        <fullName evidence="6">Rhizopine-binding protein</fullName>
    </submittedName>
</protein>
<evidence type="ECO:0000256" key="4">
    <source>
        <dbReference type="SAM" id="SignalP"/>
    </source>
</evidence>
<feature type="chain" id="PRO_5015411431" evidence="4">
    <location>
        <begin position="24"/>
        <end position="305"/>
    </location>
</feature>
<evidence type="ECO:0000313" key="7">
    <source>
        <dbReference type="Proteomes" id="UP000238196"/>
    </source>
</evidence>
<feature type="signal peptide" evidence="4">
    <location>
        <begin position="1"/>
        <end position="23"/>
    </location>
</feature>
<dbReference type="GO" id="GO:0030313">
    <property type="term" value="C:cell envelope"/>
    <property type="evidence" value="ECO:0007669"/>
    <property type="project" value="UniProtKB-SubCell"/>
</dbReference>
<dbReference type="Pfam" id="PF13407">
    <property type="entry name" value="Peripla_BP_4"/>
    <property type="match status" value="1"/>
</dbReference>
<proteinExistence type="inferred from homology"/>
<dbReference type="InterPro" id="IPR025997">
    <property type="entry name" value="SBP_2_dom"/>
</dbReference>
<dbReference type="AlphaFoldDB" id="A0A2S5KPS6"/>
<dbReference type="Proteomes" id="UP000238196">
    <property type="component" value="Unassembled WGS sequence"/>
</dbReference>
<dbReference type="OrthoDB" id="4827464at2"/>
<keyword evidence="3 4" id="KW-0732">Signal</keyword>
<evidence type="ECO:0000256" key="2">
    <source>
        <dbReference type="ARBA" id="ARBA00007639"/>
    </source>
</evidence>
<comment type="subcellular location">
    <subcellularLocation>
        <location evidence="1">Cell envelope</location>
    </subcellularLocation>
</comment>
<evidence type="ECO:0000256" key="3">
    <source>
        <dbReference type="ARBA" id="ARBA00022729"/>
    </source>
</evidence>
<evidence type="ECO:0000259" key="5">
    <source>
        <dbReference type="Pfam" id="PF13407"/>
    </source>
</evidence>
<dbReference type="InterPro" id="IPR028082">
    <property type="entry name" value="Peripla_BP_I"/>
</dbReference>
<gene>
    <name evidence="6" type="ORF">C4K68_13490</name>
</gene>
<comment type="caution">
    <text evidence="6">The sequence shown here is derived from an EMBL/GenBank/DDBJ whole genome shotgun (WGS) entry which is preliminary data.</text>
</comment>
<accession>A0A2S5KPS6</accession>
<sequence length="305" mass="32757">MKKLAIASALTLAVCATPLTAMAETIAVSMAYFDQNFLTLIRTAIADEAAKQGVTVHFEDAQGDVGRQLNQLESFVAEGVDAVIIDPVDSASTPKMTKMAQEAGVPLVYVNRKPGDKQLQQGTVFVGSNELESGTMQMEELARLANYQGNVAIMIGNLSDEGALIRTKDVEDVVAKYPKMKVVEKQVANYDRTEAMDLMTNWLTTGTPIDIVAANNDEMAIGAILALQQSGKDPHKVLIGGIDATPDGLSAMAKDGLDVTVFQDAKGQGRGALNAALSMARGNKLDSYQWIPFELVTPQNMLQYQ</sequence>
<evidence type="ECO:0000256" key="1">
    <source>
        <dbReference type="ARBA" id="ARBA00004196"/>
    </source>
</evidence>
<dbReference type="Gene3D" id="3.40.50.2300">
    <property type="match status" value="2"/>
</dbReference>
<dbReference type="PANTHER" id="PTHR46847:SF1">
    <property type="entry name" value="D-ALLOSE-BINDING PERIPLASMIC PROTEIN-RELATED"/>
    <property type="match status" value="1"/>
</dbReference>
<dbReference type="CDD" id="cd06301">
    <property type="entry name" value="PBP1_rhizopine_binding-like"/>
    <property type="match status" value="1"/>
</dbReference>
<dbReference type="GO" id="GO:0030246">
    <property type="term" value="F:carbohydrate binding"/>
    <property type="evidence" value="ECO:0007669"/>
    <property type="project" value="UniProtKB-ARBA"/>
</dbReference>
<evidence type="ECO:0000313" key="6">
    <source>
        <dbReference type="EMBL" id="PPC76844.1"/>
    </source>
</evidence>
<comment type="similarity">
    <text evidence="2">Belongs to the bacterial solute-binding protein 2 family.</text>
</comment>
<name>A0A2S5KPS6_9PROT</name>
<reference evidence="6 7" key="1">
    <citation type="submission" date="2018-02" db="EMBL/GenBank/DDBJ databases">
        <title>novel marine gammaproteobacteria from coastal saline agro ecosystem.</title>
        <authorList>
            <person name="Krishnan R."/>
            <person name="Ramesh Kumar N."/>
        </authorList>
    </citation>
    <scope>NUCLEOTIDE SEQUENCE [LARGE SCALE GENOMIC DNA]</scope>
    <source>
        <strain evidence="6 7">228</strain>
    </source>
</reference>
<dbReference type="PANTHER" id="PTHR46847">
    <property type="entry name" value="D-ALLOSE-BINDING PERIPLASMIC PROTEIN-RELATED"/>
    <property type="match status" value="1"/>
</dbReference>
<feature type="domain" description="Periplasmic binding protein" evidence="5">
    <location>
        <begin position="26"/>
        <end position="284"/>
    </location>
</feature>